<keyword evidence="5" id="KW-0804">Transcription</keyword>
<keyword evidence="6" id="KW-0539">Nucleus</keyword>
<dbReference type="InterPro" id="IPR017930">
    <property type="entry name" value="Myb_dom"/>
</dbReference>
<comment type="caution">
    <text evidence="10">The sequence shown here is derived from an EMBL/GenBank/DDBJ whole genome shotgun (WGS) entry which is preliminary data.</text>
</comment>
<proteinExistence type="predicted"/>
<reference evidence="10" key="1">
    <citation type="journal article" date="2017" name="Gigascience">
        <title>The genome draft of coconut (Cocos nucifera).</title>
        <authorList>
            <person name="Xiao Y."/>
            <person name="Xu P."/>
            <person name="Fan H."/>
            <person name="Baudouin L."/>
            <person name="Xia W."/>
            <person name="Bocs S."/>
            <person name="Xu J."/>
            <person name="Li Q."/>
            <person name="Guo A."/>
            <person name="Zhou L."/>
            <person name="Li J."/>
            <person name="Wu Y."/>
            <person name="Ma Z."/>
            <person name="Armero A."/>
            <person name="Issali A.E."/>
            <person name="Liu N."/>
            <person name="Peng M."/>
            <person name="Yang Y."/>
        </authorList>
    </citation>
    <scope>NUCLEOTIDE SEQUENCE</scope>
    <source>
        <tissue evidence="10">Spear leaf of Hainan Tall coconut</tissue>
    </source>
</reference>
<feature type="compositionally biased region" description="Low complexity" evidence="7">
    <location>
        <begin position="18"/>
        <end position="27"/>
    </location>
</feature>
<feature type="compositionally biased region" description="Gly residues" evidence="7">
    <location>
        <begin position="49"/>
        <end position="61"/>
    </location>
</feature>
<evidence type="ECO:0000259" key="9">
    <source>
        <dbReference type="PROSITE" id="PS51294"/>
    </source>
</evidence>
<feature type="compositionally biased region" description="Polar residues" evidence="7">
    <location>
        <begin position="227"/>
        <end position="257"/>
    </location>
</feature>
<dbReference type="GO" id="GO:0000978">
    <property type="term" value="F:RNA polymerase II cis-regulatory region sequence-specific DNA binding"/>
    <property type="evidence" value="ECO:0007669"/>
    <property type="project" value="TreeGrafter"/>
</dbReference>
<dbReference type="FunFam" id="1.10.10.60:FF:000060">
    <property type="entry name" value="MYB transcription factor"/>
    <property type="match status" value="1"/>
</dbReference>
<accession>A0A8K0I669</accession>
<gene>
    <name evidence="10" type="ORF">COCNU_04G005280</name>
</gene>
<dbReference type="EMBL" id="CM017875">
    <property type="protein sequence ID" value="KAG1338222.1"/>
    <property type="molecule type" value="Genomic_DNA"/>
</dbReference>
<dbReference type="PANTHER" id="PTHR45614:SF150">
    <property type="entry name" value="MYB-LIKE DNA-BINDING DOMAIN CONTAINING PROTEIN, EXPRESSED"/>
    <property type="match status" value="1"/>
</dbReference>
<keyword evidence="4" id="KW-0238">DNA-binding</keyword>
<feature type="compositionally biased region" description="Pro residues" evidence="7">
    <location>
        <begin position="1"/>
        <end position="17"/>
    </location>
</feature>
<dbReference type="PANTHER" id="PTHR45614">
    <property type="entry name" value="MYB PROTEIN-RELATED"/>
    <property type="match status" value="1"/>
</dbReference>
<feature type="region of interest" description="Disordered" evidence="7">
    <location>
        <begin position="1"/>
        <end position="92"/>
    </location>
</feature>
<evidence type="ECO:0000256" key="1">
    <source>
        <dbReference type="ARBA" id="ARBA00004123"/>
    </source>
</evidence>
<evidence type="ECO:0000256" key="5">
    <source>
        <dbReference type="ARBA" id="ARBA00023163"/>
    </source>
</evidence>
<dbReference type="Proteomes" id="UP000797356">
    <property type="component" value="Chromosome 4"/>
</dbReference>
<evidence type="ECO:0000256" key="7">
    <source>
        <dbReference type="SAM" id="MobiDB-lite"/>
    </source>
</evidence>
<sequence length="470" mass="52173">MSFFPPPPPPQLPPSSSPPYLGASSSRSAERECWPCDMGFLSGEKQGEGFQGFEGGQGSPGGEKSDGGEGDEGENAGGKRESEGGPAKLCIRGHWRPSEDARLRELVAQYGPHNWNLIAEKLDGRSGKSCRLRWFNQLDPRINKTSFTEEEEERLLAAHRFHGNKWALIARFFPGRTDNAVKNHWHVMMARRQREMCNGYRRRKLSSLTPTNPCVPILPRMMELVGTGNNNAHSGESTITTNRDESASSSTGLSPNSPNNMVIPGFVNRFGPSELPHHFQLLMGSHEKLVAARNVCNEKFGTSTRCFYQSASMLMAMGVDQAGHSEATSEASTTESMANPRNNAIMHAERDNDGEKMTFTFIDFLGITVFKFLDKSNSSNKKKVSIFTIFMDGLRITRMMMVMEGAKVAQDCVHAAEEQLHFGKNQNSELRENLGDIIGMSKMPNLSYAIVEIMQVRGSSQSNWILIDQK</sequence>
<keyword evidence="11" id="KW-1185">Reference proteome</keyword>
<organism evidence="10 11">
    <name type="scientific">Cocos nucifera</name>
    <name type="common">Coconut palm</name>
    <dbReference type="NCBI Taxonomy" id="13894"/>
    <lineage>
        <taxon>Eukaryota</taxon>
        <taxon>Viridiplantae</taxon>
        <taxon>Streptophyta</taxon>
        <taxon>Embryophyta</taxon>
        <taxon>Tracheophyta</taxon>
        <taxon>Spermatophyta</taxon>
        <taxon>Magnoliopsida</taxon>
        <taxon>Liliopsida</taxon>
        <taxon>Arecaceae</taxon>
        <taxon>Arecoideae</taxon>
        <taxon>Cocoseae</taxon>
        <taxon>Attaleinae</taxon>
        <taxon>Cocos</taxon>
    </lineage>
</organism>
<dbReference type="SMART" id="SM00717">
    <property type="entry name" value="SANT"/>
    <property type="match status" value="2"/>
</dbReference>
<dbReference type="CDD" id="cd00167">
    <property type="entry name" value="SANT"/>
    <property type="match status" value="2"/>
</dbReference>
<feature type="domain" description="Myb-like" evidence="8">
    <location>
        <begin position="92"/>
        <end position="138"/>
    </location>
</feature>
<dbReference type="PROSITE" id="PS51294">
    <property type="entry name" value="HTH_MYB"/>
    <property type="match status" value="2"/>
</dbReference>
<feature type="domain" description="HTH myb-type" evidence="9">
    <location>
        <begin position="139"/>
        <end position="193"/>
    </location>
</feature>
<dbReference type="InterPro" id="IPR001005">
    <property type="entry name" value="SANT/Myb"/>
</dbReference>
<dbReference type="SUPFAM" id="SSF46689">
    <property type="entry name" value="Homeodomain-like"/>
    <property type="match status" value="1"/>
</dbReference>
<dbReference type="Gene3D" id="1.10.10.60">
    <property type="entry name" value="Homeodomain-like"/>
    <property type="match status" value="2"/>
</dbReference>
<dbReference type="InterPro" id="IPR050560">
    <property type="entry name" value="MYB_TF"/>
</dbReference>
<evidence type="ECO:0000313" key="11">
    <source>
        <dbReference type="Proteomes" id="UP000797356"/>
    </source>
</evidence>
<dbReference type="AlphaFoldDB" id="A0A8K0I669"/>
<feature type="domain" description="HTH myb-type" evidence="9">
    <location>
        <begin position="92"/>
        <end position="138"/>
    </location>
</feature>
<feature type="region of interest" description="Disordered" evidence="7">
    <location>
        <begin position="226"/>
        <end position="257"/>
    </location>
</feature>
<dbReference type="InterPro" id="IPR009057">
    <property type="entry name" value="Homeodomain-like_sf"/>
</dbReference>
<keyword evidence="2" id="KW-0677">Repeat</keyword>
<comment type="subcellular location">
    <subcellularLocation>
        <location evidence="1">Nucleus</location>
    </subcellularLocation>
</comment>
<name>A0A8K0I669_COCNU</name>
<evidence type="ECO:0000256" key="2">
    <source>
        <dbReference type="ARBA" id="ARBA00022737"/>
    </source>
</evidence>
<evidence type="ECO:0000259" key="8">
    <source>
        <dbReference type="PROSITE" id="PS50090"/>
    </source>
</evidence>
<evidence type="ECO:0000256" key="6">
    <source>
        <dbReference type="ARBA" id="ARBA00023242"/>
    </source>
</evidence>
<evidence type="ECO:0000313" key="10">
    <source>
        <dbReference type="EMBL" id="KAG1338222.1"/>
    </source>
</evidence>
<dbReference type="PROSITE" id="PS50090">
    <property type="entry name" value="MYB_LIKE"/>
    <property type="match status" value="2"/>
</dbReference>
<reference evidence="10" key="2">
    <citation type="submission" date="2019-07" db="EMBL/GenBank/DDBJ databases">
        <authorList>
            <person name="Yang Y."/>
            <person name="Bocs S."/>
            <person name="Baudouin L."/>
        </authorList>
    </citation>
    <scope>NUCLEOTIDE SEQUENCE</scope>
    <source>
        <tissue evidence="10">Spear leaf of Hainan Tall coconut</tissue>
    </source>
</reference>
<evidence type="ECO:0000256" key="3">
    <source>
        <dbReference type="ARBA" id="ARBA00023015"/>
    </source>
</evidence>
<keyword evidence="3" id="KW-0805">Transcription regulation</keyword>
<dbReference type="GO" id="GO:0005634">
    <property type="term" value="C:nucleus"/>
    <property type="evidence" value="ECO:0007669"/>
    <property type="project" value="UniProtKB-SubCell"/>
</dbReference>
<dbReference type="GO" id="GO:0000981">
    <property type="term" value="F:DNA-binding transcription factor activity, RNA polymerase II-specific"/>
    <property type="evidence" value="ECO:0007669"/>
    <property type="project" value="TreeGrafter"/>
</dbReference>
<dbReference type="OrthoDB" id="2143914at2759"/>
<protein>
    <submittedName>
        <fullName evidence="10">Putative transcription factor CSA</fullName>
    </submittedName>
</protein>
<evidence type="ECO:0000256" key="4">
    <source>
        <dbReference type="ARBA" id="ARBA00023125"/>
    </source>
</evidence>
<feature type="domain" description="Myb-like" evidence="8">
    <location>
        <begin position="139"/>
        <end position="189"/>
    </location>
</feature>
<dbReference type="Pfam" id="PF13921">
    <property type="entry name" value="Myb_DNA-bind_6"/>
    <property type="match status" value="1"/>
</dbReference>